<dbReference type="AlphaFoldDB" id="A0AAW0E2C7"/>
<feature type="transmembrane region" description="Helical" evidence="1">
    <location>
        <begin position="186"/>
        <end position="205"/>
    </location>
</feature>
<dbReference type="Proteomes" id="UP001362999">
    <property type="component" value="Unassembled WGS sequence"/>
</dbReference>
<dbReference type="SUPFAM" id="SSF81383">
    <property type="entry name" value="F-box domain"/>
    <property type="match status" value="1"/>
</dbReference>
<keyword evidence="1" id="KW-0812">Transmembrane</keyword>
<sequence length="535" mass="60377">MTSLPPDIFDIIFPFLDKSSLWNVFHTCRFFRENTLLKLTLAERYRFPRTDILSGEIQAREEDSFLLPIISSIHPIRKLWVWRTGPCVPLDWYNLPDVIGQLHDLSDLVIHGRTLGDPAVAIILASMSKNTHPLVIFGLRFDSDVIVSQYRRLRPIDGWNPVYPTLKGIKKELIYMASHPMTLGEGLCLILLILPGLVYLFWNWIQSIYWLCMWPFRRFFAITVPWNQTERILSALGWSNLDECYHSSWLHDDSGLHVQNICPSGSPLFTVATISSSNSTLTIPHLPSFSPGLLTSLDVSCSLTSLAIASDCSIDLQLVCGFIQRHPQIHSLCLRSGAISPESLITIRSNNLCSSHLVQDIQLSSLTMAAPYVSPILSHNIFPVTKKLTILCRTVEDGPHLPAALSSVAVSYMNDPLPELFLSMLCSDHLGIKFPWRDAKDDTGDEPCIGGFRHLELHIPDPDRKSDTQLLRYTSADRLGLSAWLSRCSALVSVSFSGGWVPVEEQDELVEAINQKRRAMNLAQLEMRFFFSLSY</sequence>
<keyword evidence="1" id="KW-1133">Transmembrane helix</keyword>
<evidence type="ECO:0000313" key="3">
    <source>
        <dbReference type="EMBL" id="KAK7057997.1"/>
    </source>
</evidence>
<dbReference type="InterPro" id="IPR036047">
    <property type="entry name" value="F-box-like_dom_sf"/>
</dbReference>
<dbReference type="PROSITE" id="PS50181">
    <property type="entry name" value="FBOX"/>
    <property type="match status" value="1"/>
</dbReference>
<evidence type="ECO:0000256" key="1">
    <source>
        <dbReference type="SAM" id="Phobius"/>
    </source>
</evidence>
<protein>
    <recommendedName>
        <fullName evidence="2">F-box domain-containing protein</fullName>
    </recommendedName>
</protein>
<accession>A0AAW0E2C7</accession>
<dbReference type="EMBL" id="JAWWNJ010000004">
    <property type="protein sequence ID" value="KAK7057997.1"/>
    <property type="molecule type" value="Genomic_DNA"/>
</dbReference>
<feature type="domain" description="F-box" evidence="2">
    <location>
        <begin position="1"/>
        <end position="48"/>
    </location>
</feature>
<keyword evidence="1" id="KW-0472">Membrane</keyword>
<evidence type="ECO:0000259" key="2">
    <source>
        <dbReference type="PROSITE" id="PS50181"/>
    </source>
</evidence>
<organism evidence="3 4">
    <name type="scientific">Favolaschia claudopus</name>
    <dbReference type="NCBI Taxonomy" id="2862362"/>
    <lineage>
        <taxon>Eukaryota</taxon>
        <taxon>Fungi</taxon>
        <taxon>Dikarya</taxon>
        <taxon>Basidiomycota</taxon>
        <taxon>Agaricomycotina</taxon>
        <taxon>Agaricomycetes</taxon>
        <taxon>Agaricomycetidae</taxon>
        <taxon>Agaricales</taxon>
        <taxon>Marasmiineae</taxon>
        <taxon>Mycenaceae</taxon>
        <taxon>Favolaschia</taxon>
    </lineage>
</organism>
<comment type="caution">
    <text evidence="3">The sequence shown here is derived from an EMBL/GenBank/DDBJ whole genome shotgun (WGS) entry which is preliminary data.</text>
</comment>
<keyword evidence="4" id="KW-1185">Reference proteome</keyword>
<reference evidence="3 4" key="1">
    <citation type="journal article" date="2024" name="J Genomics">
        <title>Draft genome sequencing and assembly of Favolaschia claudopus CIRM-BRFM 2984 isolated from oak limbs.</title>
        <authorList>
            <person name="Navarro D."/>
            <person name="Drula E."/>
            <person name="Chaduli D."/>
            <person name="Cazenave R."/>
            <person name="Ahrendt S."/>
            <person name="Wang J."/>
            <person name="Lipzen A."/>
            <person name="Daum C."/>
            <person name="Barry K."/>
            <person name="Grigoriev I.V."/>
            <person name="Favel A."/>
            <person name="Rosso M.N."/>
            <person name="Martin F."/>
        </authorList>
    </citation>
    <scope>NUCLEOTIDE SEQUENCE [LARGE SCALE GENOMIC DNA]</scope>
    <source>
        <strain evidence="3 4">CIRM-BRFM 2984</strain>
    </source>
</reference>
<gene>
    <name evidence="3" type="ORF">R3P38DRAFT_3253031</name>
</gene>
<evidence type="ECO:0000313" key="4">
    <source>
        <dbReference type="Proteomes" id="UP001362999"/>
    </source>
</evidence>
<dbReference type="InterPro" id="IPR001810">
    <property type="entry name" value="F-box_dom"/>
</dbReference>
<proteinExistence type="predicted"/>
<name>A0AAW0E2C7_9AGAR</name>